<reference evidence="3 4" key="1">
    <citation type="journal article" date="2013" name="Genome Announc.">
        <title>Draft Genome Sequence of Staphylococcus simulans UMC-CNS-990, Isolated from a Case of Chronic Bovine Mastitis.</title>
        <authorList>
            <person name="Calcutt M.J."/>
            <person name="Foecking M.F."/>
            <person name="Hsieh H.Y."/>
            <person name="Perry J."/>
            <person name="Stewart G.C."/>
            <person name="Middleton J.R."/>
        </authorList>
    </citation>
    <scope>NUCLEOTIDE SEQUENCE [LARGE SCALE GENOMIC DNA]</scope>
    <source>
        <strain evidence="3 4">UMC-CNS-990</strain>
    </source>
</reference>
<dbReference type="InterPro" id="IPR001173">
    <property type="entry name" value="Glyco_trans_2-like"/>
</dbReference>
<dbReference type="Proteomes" id="UP000017131">
    <property type="component" value="Unassembled WGS sequence"/>
</dbReference>
<sequence length="368" mass="43312">MISVILPVYNVEDYIEECLDSLLNQTIGEENLEVILVDDASTDNSVDKIKSYKNKFTNLVLYQYQKNNGSPGKPRNKGVSLATGEFIHFMDPDDVLYENTYEILLKNIKEKDDFVMGKMVAFNEDGSTFQHVTFRNYKMQKTYVSTNLKSTPFFAQVKVGVVLKLIRKQFYLEKNVHFVEGMKNGEDKLVDAMLYTMARHFTYIPEPVYLYRNRIEDENESLTHGEISRSINNDIEAFSICRPYFSSEELEFFKINVFRSLFWKIISEDFLNSAESYKVKVLKEIHNKILPINEQILKLYMDNEATIIKLISKSEYELAIKYIELFHNRRKSYYRGSELLRKTREAKKFISSKSYKLYSLLSKYNILR</sequence>
<protein>
    <recommendedName>
        <fullName evidence="2">Glycosyltransferase 2-like domain-containing protein</fullName>
    </recommendedName>
</protein>
<dbReference type="Pfam" id="PF00535">
    <property type="entry name" value="Glycos_transf_2"/>
    <property type="match status" value="1"/>
</dbReference>
<evidence type="ECO:0000313" key="4">
    <source>
        <dbReference type="Proteomes" id="UP000017131"/>
    </source>
</evidence>
<dbReference type="SUPFAM" id="SSF53448">
    <property type="entry name" value="Nucleotide-diphospho-sugar transferases"/>
    <property type="match status" value="1"/>
</dbReference>
<dbReference type="EMBL" id="AXDY01000005">
    <property type="protein sequence ID" value="ERS93449.1"/>
    <property type="molecule type" value="Genomic_DNA"/>
</dbReference>
<dbReference type="InterPro" id="IPR029044">
    <property type="entry name" value="Nucleotide-diphossugar_trans"/>
</dbReference>
<accession>A0ABN0PCN0</accession>
<keyword evidence="4" id="KW-1185">Reference proteome</keyword>
<evidence type="ECO:0000259" key="2">
    <source>
        <dbReference type="Pfam" id="PF00535"/>
    </source>
</evidence>
<organism evidence="3 4">
    <name type="scientific">Staphylococcus simulans UMC-CNS-990</name>
    <dbReference type="NCBI Taxonomy" id="1405498"/>
    <lineage>
        <taxon>Bacteria</taxon>
        <taxon>Bacillati</taxon>
        <taxon>Bacillota</taxon>
        <taxon>Bacilli</taxon>
        <taxon>Bacillales</taxon>
        <taxon>Staphylococcaceae</taxon>
        <taxon>Staphylococcus</taxon>
    </lineage>
</organism>
<dbReference type="CDD" id="cd00761">
    <property type="entry name" value="Glyco_tranf_GTA_type"/>
    <property type="match status" value="1"/>
</dbReference>
<evidence type="ECO:0000256" key="1">
    <source>
        <dbReference type="ARBA" id="ARBA00006739"/>
    </source>
</evidence>
<dbReference type="Gene3D" id="3.90.550.10">
    <property type="entry name" value="Spore Coat Polysaccharide Biosynthesis Protein SpsA, Chain A"/>
    <property type="match status" value="1"/>
</dbReference>
<evidence type="ECO:0000313" key="3">
    <source>
        <dbReference type="EMBL" id="ERS93449.1"/>
    </source>
</evidence>
<dbReference type="PANTHER" id="PTHR22916">
    <property type="entry name" value="GLYCOSYLTRANSFERASE"/>
    <property type="match status" value="1"/>
</dbReference>
<comment type="caution">
    <text evidence="3">The sequence shown here is derived from an EMBL/GenBank/DDBJ whole genome shotgun (WGS) entry which is preliminary data.</text>
</comment>
<dbReference type="RefSeq" id="WP_023015561.1">
    <property type="nucleotide sequence ID" value="NZ_AXDY01000005.1"/>
</dbReference>
<dbReference type="PANTHER" id="PTHR22916:SF3">
    <property type="entry name" value="UDP-GLCNAC:BETAGAL BETA-1,3-N-ACETYLGLUCOSAMINYLTRANSFERASE-LIKE PROTEIN 1"/>
    <property type="match status" value="1"/>
</dbReference>
<gene>
    <name evidence="3" type="ORF">SSIM_07025</name>
</gene>
<comment type="similarity">
    <text evidence="1">Belongs to the glycosyltransferase 2 family.</text>
</comment>
<name>A0ABN0PCN0_STASI</name>
<proteinExistence type="inferred from homology"/>
<feature type="domain" description="Glycosyltransferase 2-like" evidence="2">
    <location>
        <begin position="3"/>
        <end position="149"/>
    </location>
</feature>